<dbReference type="SUPFAM" id="SSF53927">
    <property type="entry name" value="Cytidine deaminase-like"/>
    <property type="match status" value="1"/>
</dbReference>
<dbReference type="CDD" id="cd01283">
    <property type="entry name" value="cytidine_deaminase"/>
    <property type="match status" value="1"/>
</dbReference>
<proteinExistence type="inferred from homology"/>
<dbReference type="Proteomes" id="UP000770785">
    <property type="component" value="Unassembled WGS sequence"/>
</dbReference>
<comment type="caution">
    <text evidence="6">The sequence shown here is derived from an EMBL/GenBank/DDBJ whole genome shotgun (WGS) entry which is preliminary data.</text>
</comment>
<keyword evidence="3 6" id="KW-0378">Hydrolase</keyword>
<feature type="domain" description="CMP/dCMP-type deaminase" evidence="5">
    <location>
        <begin position="19"/>
        <end position="156"/>
    </location>
</feature>
<evidence type="ECO:0000256" key="2">
    <source>
        <dbReference type="ARBA" id="ARBA00022723"/>
    </source>
</evidence>
<dbReference type="InterPro" id="IPR016192">
    <property type="entry name" value="APOBEC/CMP_deaminase_Zn-bd"/>
</dbReference>
<evidence type="ECO:0000259" key="5">
    <source>
        <dbReference type="PROSITE" id="PS51747"/>
    </source>
</evidence>
<keyword evidence="4" id="KW-0862">Zinc</keyword>
<dbReference type="PROSITE" id="PS51747">
    <property type="entry name" value="CYT_DCMP_DEAMINASES_2"/>
    <property type="match status" value="1"/>
</dbReference>
<evidence type="ECO:0000256" key="4">
    <source>
        <dbReference type="ARBA" id="ARBA00022833"/>
    </source>
</evidence>
<dbReference type="EMBL" id="JAATJH010000003">
    <property type="protein sequence ID" value="NJC26602.1"/>
    <property type="molecule type" value="Genomic_DNA"/>
</dbReference>
<dbReference type="InterPro" id="IPR016193">
    <property type="entry name" value="Cytidine_deaminase-like"/>
</dbReference>
<evidence type="ECO:0000313" key="7">
    <source>
        <dbReference type="Proteomes" id="UP000770785"/>
    </source>
</evidence>
<dbReference type="EC" id="3.5.4.5" evidence="6"/>
<reference evidence="6 7" key="1">
    <citation type="submission" date="2020-03" db="EMBL/GenBank/DDBJ databases">
        <title>Genomic Encyclopedia of Type Strains, Phase IV (KMG-IV): sequencing the most valuable type-strain genomes for metagenomic binning, comparative biology and taxonomic classification.</title>
        <authorList>
            <person name="Goeker M."/>
        </authorList>
    </citation>
    <scope>NUCLEOTIDE SEQUENCE [LARGE SCALE GENOMIC DNA]</scope>
    <source>
        <strain evidence="6 7">DSM 105096</strain>
    </source>
</reference>
<organism evidence="6 7">
    <name type="scientific">Neolewinella antarctica</name>
    <dbReference type="NCBI Taxonomy" id="442734"/>
    <lineage>
        <taxon>Bacteria</taxon>
        <taxon>Pseudomonadati</taxon>
        <taxon>Bacteroidota</taxon>
        <taxon>Saprospiria</taxon>
        <taxon>Saprospirales</taxon>
        <taxon>Lewinellaceae</taxon>
        <taxon>Neolewinella</taxon>
    </lineage>
</organism>
<evidence type="ECO:0000313" key="6">
    <source>
        <dbReference type="EMBL" id="NJC26602.1"/>
    </source>
</evidence>
<protein>
    <submittedName>
        <fullName evidence="6">Cytidine deaminase</fullName>
        <ecNumber evidence="6">3.5.4.5</ecNumber>
    </submittedName>
</protein>
<dbReference type="Gene3D" id="3.40.140.10">
    <property type="entry name" value="Cytidine Deaminase, domain 2"/>
    <property type="match status" value="1"/>
</dbReference>
<dbReference type="InterPro" id="IPR050202">
    <property type="entry name" value="Cyt/Deoxycyt_deaminase"/>
</dbReference>
<evidence type="ECO:0000256" key="3">
    <source>
        <dbReference type="ARBA" id="ARBA00022801"/>
    </source>
</evidence>
<gene>
    <name evidence="6" type="ORF">GGR27_002112</name>
</gene>
<keyword evidence="2" id="KW-0479">Metal-binding</keyword>
<accession>A0ABX0XBL7</accession>
<dbReference type="PROSITE" id="PS00903">
    <property type="entry name" value="CYT_DCMP_DEAMINASES_1"/>
    <property type="match status" value="1"/>
</dbReference>
<dbReference type="GO" id="GO:0004126">
    <property type="term" value="F:cytidine deaminase activity"/>
    <property type="evidence" value="ECO:0007669"/>
    <property type="project" value="UniProtKB-EC"/>
</dbReference>
<dbReference type="Pfam" id="PF00383">
    <property type="entry name" value="dCMP_cyt_deam_1"/>
    <property type="match status" value="1"/>
</dbReference>
<dbReference type="InterPro" id="IPR002125">
    <property type="entry name" value="CMP_dCMP_dom"/>
</dbReference>
<dbReference type="NCBIfam" id="NF004064">
    <property type="entry name" value="PRK05578.1"/>
    <property type="match status" value="1"/>
</dbReference>
<dbReference type="RefSeq" id="WP_168037371.1">
    <property type="nucleotide sequence ID" value="NZ_JAATJH010000003.1"/>
</dbReference>
<comment type="similarity">
    <text evidence="1">Belongs to the cytidine and deoxycytidylate deaminase family.</text>
</comment>
<evidence type="ECO:0000256" key="1">
    <source>
        <dbReference type="ARBA" id="ARBA00006576"/>
    </source>
</evidence>
<sequence>MATLTITYDVFEGPEALGAADRELLAAARAALENSYSPYSNFRVGAAARLRGGAIARGWNTENAAYPMCLCAEPAALAAAANLQPGVPVTTMAITVKSPSQTVDSPASPCGSCRQQLTEHETRFGVDLRIILRGEAGPIYVFHSAKDLLPFGFASNLL</sequence>
<name>A0ABX0XBL7_9BACT</name>
<keyword evidence="7" id="KW-1185">Reference proteome</keyword>
<dbReference type="PANTHER" id="PTHR11644:SF2">
    <property type="entry name" value="CYTIDINE DEAMINASE"/>
    <property type="match status" value="1"/>
</dbReference>
<dbReference type="PANTHER" id="PTHR11644">
    <property type="entry name" value="CYTIDINE DEAMINASE"/>
    <property type="match status" value="1"/>
</dbReference>